<dbReference type="OrthoDB" id="5195759at2"/>
<dbReference type="RefSeq" id="WP_130402039.1">
    <property type="nucleotide sequence ID" value="NZ_SHKK01000001.1"/>
</dbReference>
<dbReference type="Proteomes" id="UP000293781">
    <property type="component" value="Unassembled WGS sequence"/>
</dbReference>
<organism evidence="1 2">
    <name type="scientific">Micromonospora violae</name>
    <dbReference type="NCBI Taxonomy" id="1278207"/>
    <lineage>
        <taxon>Bacteria</taxon>
        <taxon>Bacillati</taxon>
        <taxon>Actinomycetota</taxon>
        <taxon>Actinomycetes</taxon>
        <taxon>Micromonosporales</taxon>
        <taxon>Micromonosporaceae</taxon>
        <taxon>Micromonospora</taxon>
    </lineage>
</organism>
<dbReference type="EMBL" id="SHKK01000001">
    <property type="protein sequence ID" value="RZT79547.1"/>
    <property type="molecule type" value="Genomic_DNA"/>
</dbReference>
<protein>
    <submittedName>
        <fullName evidence="1">Uncharacterized protein</fullName>
    </submittedName>
</protein>
<comment type="caution">
    <text evidence="1">The sequence shown here is derived from an EMBL/GenBank/DDBJ whole genome shotgun (WGS) entry which is preliminary data.</text>
</comment>
<evidence type="ECO:0000313" key="1">
    <source>
        <dbReference type="EMBL" id="RZT79547.1"/>
    </source>
</evidence>
<gene>
    <name evidence="1" type="ORF">EV382_2761</name>
</gene>
<proteinExistence type="predicted"/>
<sequence>MRALLVDLLPMTLWQPGNLYAGGRLHFCVGWSDERTVEWQGRQILAGKPDGAARINERYFQPEQGD</sequence>
<dbReference type="AlphaFoldDB" id="A0A4Q7UE53"/>
<name>A0A4Q7UE53_9ACTN</name>
<reference evidence="1 2" key="1">
    <citation type="submission" date="2019-02" db="EMBL/GenBank/DDBJ databases">
        <title>Sequencing the genomes of 1000 actinobacteria strains.</title>
        <authorList>
            <person name="Klenk H.-P."/>
        </authorList>
    </citation>
    <scope>NUCLEOTIDE SEQUENCE [LARGE SCALE GENOMIC DNA]</scope>
    <source>
        <strain evidence="1 2">DSM 45888</strain>
    </source>
</reference>
<evidence type="ECO:0000313" key="2">
    <source>
        <dbReference type="Proteomes" id="UP000293781"/>
    </source>
</evidence>
<keyword evidence="2" id="KW-1185">Reference proteome</keyword>
<accession>A0A4Q7UE53</accession>